<dbReference type="AlphaFoldDB" id="A0A0M9G9I2"/>
<evidence type="ECO:0000256" key="1">
    <source>
        <dbReference type="ARBA" id="ARBA00022448"/>
    </source>
</evidence>
<feature type="domain" description="Guanylate cyclase" evidence="7">
    <location>
        <begin position="458"/>
        <end position="596"/>
    </location>
</feature>
<feature type="compositionally biased region" description="Basic residues" evidence="6">
    <location>
        <begin position="12"/>
        <end position="23"/>
    </location>
</feature>
<dbReference type="CDD" id="cd07302">
    <property type="entry name" value="CHD"/>
    <property type="match status" value="1"/>
</dbReference>
<evidence type="ECO:0000256" key="2">
    <source>
        <dbReference type="ARBA" id="ARBA00022617"/>
    </source>
</evidence>
<keyword evidence="2" id="KW-0349">Heme</keyword>
<dbReference type="Pfam" id="PF00211">
    <property type="entry name" value="Guanylate_cyc"/>
    <property type="match status" value="1"/>
</dbReference>
<feature type="compositionally biased region" description="Basic and acidic residues" evidence="6">
    <location>
        <begin position="1"/>
        <end position="11"/>
    </location>
</feature>
<keyword evidence="3" id="KW-0561">Oxygen transport</keyword>
<gene>
    <name evidence="8" type="ORF">ABB37_01835</name>
</gene>
<evidence type="ECO:0000259" key="7">
    <source>
        <dbReference type="PROSITE" id="PS50125"/>
    </source>
</evidence>
<keyword evidence="1" id="KW-0813">Transport</keyword>
<dbReference type="RefSeq" id="XP_015664012.1">
    <property type="nucleotide sequence ID" value="XM_015798492.1"/>
</dbReference>
<evidence type="ECO:0000256" key="5">
    <source>
        <dbReference type="ARBA" id="ARBA00023004"/>
    </source>
</evidence>
<dbReference type="InterPro" id="IPR001054">
    <property type="entry name" value="A/G_cyclase"/>
</dbReference>
<evidence type="ECO:0000313" key="9">
    <source>
        <dbReference type="Proteomes" id="UP000037923"/>
    </source>
</evidence>
<feature type="region of interest" description="Disordered" evidence="6">
    <location>
        <begin position="1"/>
        <end position="93"/>
    </location>
</feature>
<sequence length="690" mass="77929">MGGGVSRERQRSSSRKTRSRNTKQRTSVPESSTCPTSLPTYKALNVVEHNDSPVMDSNGNSAPALTPSPHRREYDSWDVAPSDSGADEEQPADGSIVEDVVPAANNQTVFHETLTNAAMQLRARQREANVGISKAEMEDLVLLTRELENLKQIMKRSQFTVEGTWNILEKEGMLERFAQQLYDELLTRNARLRVYFYGVDLDEQSKSLVRMIGTAVHFYEKPQVTVDMFTKAGARHRGYGVNAEVFAEMRNAFFKVFPKFVGTDVFSAAEEEWQKFWKLVLDLLEHGSESPEGERYAKLHEEQTLKKIQADFQLITERQSKCDTRHQFVGTMYGKAIEMYGDLSNFEALKDLRASRRVFQSYVDLMNNIHDTTSCEQFLRELGGRHTAYNVTVENLRSFTQPFLFACRHFLQDEWNVAVESRFLWLFEYMIDGISSGMVDGINSLENQRAPGNNVAFGLLFTDIEASTKLWSKDSEKMSLAVKNHHAVIRRLIADFGAYEVKTVGDSFIIAAKDVLVAMKLALAMQLELMRSIPIAPGFKMIENTEGRGDPKAWDERTLRVRIGIEYCTDATATYDGIHRRFDYYGPSVNRCARIEAAACGGQILMSRQTFEQLKSIPAFHDEPAPYIFRSVALPSPPPKVDSRGLDHFIAVNDVGFATLKGIGEPVHLVSVVPRCLAGRQFIDKVSKKA</sequence>
<reference evidence="8 9" key="1">
    <citation type="submission" date="2015-07" db="EMBL/GenBank/DDBJ databases">
        <title>High-quality genome of monoxenous trypanosomatid Leptomonas pyrrhocoris.</title>
        <authorList>
            <person name="Flegontov P."/>
            <person name="Butenko A."/>
            <person name="Firsov S."/>
            <person name="Vlcek C."/>
            <person name="Logacheva M.D."/>
            <person name="Field M."/>
            <person name="Filatov D."/>
            <person name="Flegontova O."/>
            <person name="Gerasimov E."/>
            <person name="Jackson A.P."/>
            <person name="Kelly S."/>
            <person name="Opperdoes F."/>
            <person name="O'Reilly A."/>
            <person name="Votypka J."/>
            <person name="Yurchenko V."/>
            <person name="Lukes J."/>
        </authorList>
    </citation>
    <scope>NUCLEOTIDE SEQUENCE [LARGE SCALE GENOMIC DNA]</scope>
    <source>
        <strain evidence="8">H10</strain>
    </source>
</reference>
<dbReference type="GeneID" id="26902130"/>
<organism evidence="8 9">
    <name type="scientific">Leptomonas pyrrhocoris</name>
    <name type="common">Firebug parasite</name>
    <dbReference type="NCBI Taxonomy" id="157538"/>
    <lineage>
        <taxon>Eukaryota</taxon>
        <taxon>Discoba</taxon>
        <taxon>Euglenozoa</taxon>
        <taxon>Kinetoplastea</taxon>
        <taxon>Metakinetoplastina</taxon>
        <taxon>Trypanosomatida</taxon>
        <taxon>Trypanosomatidae</taxon>
        <taxon>Leishmaniinae</taxon>
        <taxon>Leptomonas</taxon>
    </lineage>
</organism>
<protein>
    <submittedName>
        <fullName evidence="8">Adenylate cyclase-like protein</fullName>
    </submittedName>
</protein>
<dbReference type="GO" id="GO:0009190">
    <property type="term" value="P:cyclic nucleotide biosynthetic process"/>
    <property type="evidence" value="ECO:0007669"/>
    <property type="project" value="InterPro"/>
</dbReference>
<dbReference type="GO" id="GO:0005344">
    <property type="term" value="F:oxygen carrier activity"/>
    <property type="evidence" value="ECO:0007669"/>
    <property type="project" value="UniProtKB-KW"/>
</dbReference>
<dbReference type="OMA" id="IHRRYDY"/>
<dbReference type="InterPro" id="IPR012292">
    <property type="entry name" value="Globin/Proto"/>
</dbReference>
<dbReference type="PANTHER" id="PTHR46458">
    <property type="entry name" value="BLR2807 PROTEIN"/>
    <property type="match status" value="1"/>
</dbReference>
<dbReference type="PANTHER" id="PTHR46458:SF1">
    <property type="entry name" value="GEO09476P1"/>
    <property type="match status" value="1"/>
</dbReference>
<dbReference type="CDD" id="cd01040">
    <property type="entry name" value="Mb-like"/>
    <property type="match status" value="2"/>
</dbReference>
<proteinExistence type="predicted"/>
<evidence type="ECO:0000256" key="4">
    <source>
        <dbReference type="ARBA" id="ARBA00022723"/>
    </source>
</evidence>
<dbReference type="Gene3D" id="3.30.70.1230">
    <property type="entry name" value="Nucleotide cyclase"/>
    <property type="match status" value="1"/>
</dbReference>
<dbReference type="SUPFAM" id="SSF46458">
    <property type="entry name" value="Globin-like"/>
    <property type="match status" value="2"/>
</dbReference>
<dbReference type="Pfam" id="PF00042">
    <property type="entry name" value="Globin"/>
    <property type="match status" value="1"/>
</dbReference>
<name>A0A0M9G9I2_LEPPY</name>
<dbReference type="VEuPathDB" id="TriTrypDB:LpyrH10_02_8090"/>
<dbReference type="GO" id="GO:0019825">
    <property type="term" value="F:oxygen binding"/>
    <property type="evidence" value="ECO:0007669"/>
    <property type="project" value="InterPro"/>
</dbReference>
<keyword evidence="4" id="KW-0479">Metal-binding</keyword>
<evidence type="ECO:0000313" key="8">
    <source>
        <dbReference type="EMBL" id="KPA85573.1"/>
    </source>
</evidence>
<keyword evidence="5" id="KW-0408">Iron</keyword>
<dbReference type="GO" id="GO:0020037">
    <property type="term" value="F:heme binding"/>
    <property type="evidence" value="ECO:0007669"/>
    <property type="project" value="InterPro"/>
</dbReference>
<dbReference type="InterPro" id="IPR009050">
    <property type="entry name" value="Globin-like_sf"/>
</dbReference>
<dbReference type="SUPFAM" id="SSF55073">
    <property type="entry name" value="Nucleotide cyclase"/>
    <property type="match status" value="1"/>
</dbReference>
<dbReference type="Proteomes" id="UP000037923">
    <property type="component" value="Unassembled WGS sequence"/>
</dbReference>
<keyword evidence="9" id="KW-1185">Reference proteome</keyword>
<dbReference type="OrthoDB" id="2021138at2759"/>
<dbReference type="SMART" id="SM00044">
    <property type="entry name" value="CYCc"/>
    <property type="match status" value="1"/>
</dbReference>
<dbReference type="InterPro" id="IPR044399">
    <property type="entry name" value="Mb-like_M"/>
</dbReference>
<dbReference type="InterPro" id="IPR000971">
    <property type="entry name" value="Globin"/>
</dbReference>
<comment type="caution">
    <text evidence="8">The sequence shown here is derived from an EMBL/GenBank/DDBJ whole genome shotgun (WGS) entry which is preliminary data.</text>
</comment>
<dbReference type="InterPro" id="IPR029787">
    <property type="entry name" value="Nucleotide_cyclase"/>
</dbReference>
<evidence type="ECO:0000256" key="3">
    <source>
        <dbReference type="ARBA" id="ARBA00022621"/>
    </source>
</evidence>
<dbReference type="PROSITE" id="PS50125">
    <property type="entry name" value="GUANYLATE_CYCLASE_2"/>
    <property type="match status" value="1"/>
</dbReference>
<feature type="compositionally biased region" description="Polar residues" evidence="6">
    <location>
        <begin position="28"/>
        <end position="39"/>
    </location>
</feature>
<dbReference type="EMBL" id="LGTL01000002">
    <property type="protein sequence ID" value="KPA85573.1"/>
    <property type="molecule type" value="Genomic_DNA"/>
</dbReference>
<accession>A0A0M9G9I2</accession>
<dbReference type="InterPro" id="IPR050532">
    <property type="entry name" value="Globin-like_OT"/>
</dbReference>
<dbReference type="GO" id="GO:0035556">
    <property type="term" value="P:intracellular signal transduction"/>
    <property type="evidence" value="ECO:0007669"/>
    <property type="project" value="InterPro"/>
</dbReference>
<evidence type="ECO:0000256" key="6">
    <source>
        <dbReference type="SAM" id="MobiDB-lite"/>
    </source>
</evidence>
<dbReference type="Gene3D" id="1.10.490.10">
    <property type="entry name" value="Globins"/>
    <property type="match status" value="2"/>
</dbReference>
<dbReference type="GO" id="GO:0046872">
    <property type="term" value="F:metal ion binding"/>
    <property type="evidence" value="ECO:0007669"/>
    <property type="project" value="UniProtKB-KW"/>
</dbReference>